<gene>
    <name evidence="4" type="ORF">EUA98_01045</name>
</gene>
<dbReference type="RefSeq" id="WP_165372675.1">
    <property type="nucleotide sequence ID" value="NZ_SDWW01000002.1"/>
</dbReference>
<dbReference type="InterPro" id="IPR011047">
    <property type="entry name" value="Quinoprotein_ADH-like_sf"/>
</dbReference>
<evidence type="ECO:0000256" key="1">
    <source>
        <dbReference type="SAM" id="MobiDB-lite"/>
    </source>
</evidence>
<organism evidence="4 5">
    <name type="scientific">Pengzhenrongella frigida</name>
    <dbReference type="NCBI Taxonomy" id="1259133"/>
    <lineage>
        <taxon>Bacteria</taxon>
        <taxon>Bacillati</taxon>
        <taxon>Actinomycetota</taxon>
        <taxon>Actinomycetes</taxon>
        <taxon>Micrococcales</taxon>
        <taxon>Pengzhenrongella</taxon>
    </lineage>
</organism>
<feature type="domain" description="Pyrrolo-quinoline quinone repeat" evidence="3">
    <location>
        <begin position="358"/>
        <end position="469"/>
    </location>
</feature>
<feature type="compositionally biased region" description="Acidic residues" evidence="1">
    <location>
        <begin position="1"/>
        <end position="11"/>
    </location>
</feature>
<accession>A0A4Q5N705</accession>
<evidence type="ECO:0000313" key="4">
    <source>
        <dbReference type="EMBL" id="RYV52827.1"/>
    </source>
</evidence>
<dbReference type="EMBL" id="SDWW01000002">
    <property type="protein sequence ID" value="RYV52827.1"/>
    <property type="molecule type" value="Genomic_DNA"/>
</dbReference>
<evidence type="ECO:0000256" key="2">
    <source>
        <dbReference type="SAM" id="Phobius"/>
    </source>
</evidence>
<dbReference type="SUPFAM" id="SSF50998">
    <property type="entry name" value="Quinoprotein alcohol dehydrogenase-like"/>
    <property type="match status" value="1"/>
</dbReference>
<keyword evidence="2" id="KW-1133">Transmembrane helix</keyword>
<dbReference type="AlphaFoldDB" id="A0A4Q5N705"/>
<comment type="caution">
    <text evidence="4">The sequence shown here is derived from an EMBL/GenBank/DDBJ whole genome shotgun (WGS) entry which is preliminary data.</text>
</comment>
<dbReference type="Pfam" id="PF13360">
    <property type="entry name" value="PQQ_2"/>
    <property type="match status" value="1"/>
</dbReference>
<feature type="region of interest" description="Disordered" evidence="1">
    <location>
        <begin position="1"/>
        <end position="40"/>
    </location>
</feature>
<dbReference type="InterPro" id="IPR018391">
    <property type="entry name" value="PQQ_b-propeller_rpt"/>
</dbReference>
<name>A0A4Q5N705_9MICO</name>
<keyword evidence="2" id="KW-0472">Membrane</keyword>
<evidence type="ECO:0000313" key="5">
    <source>
        <dbReference type="Proteomes" id="UP000293764"/>
    </source>
</evidence>
<dbReference type="Proteomes" id="UP000293764">
    <property type="component" value="Unassembled WGS sequence"/>
</dbReference>
<dbReference type="Gene3D" id="2.130.10.10">
    <property type="entry name" value="YVTN repeat-like/Quinoprotein amine dehydrogenase"/>
    <property type="match status" value="2"/>
</dbReference>
<keyword evidence="5" id="KW-1185">Reference proteome</keyword>
<keyword evidence="2" id="KW-0812">Transmembrane</keyword>
<protein>
    <recommendedName>
        <fullName evidence="3">Pyrrolo-quinoline quinone repeat domain-containing protein</fullName>
    </recommendedName>
</protein>
<dbReference type="PANTHER" id="PTHR34512">
    <property type="entry name" value="CELL SURFACE PROTEIN"/>
    <property type="match status" value="1"/>
</dbReference>
<proteinExistence type="predicted"/>
<dbReference type="InterPro" id="IPR002372">
    <property type="entry name" value="PQQ_rpt_dom"/>
</dbReference>
<evidence type="ECO:0000259" key="3">
    <source>
        <dbReference type="Pfam" id="PF13360"/>
    </source>
</evidence>
<dbReference type="InterPro" id="IPR015943">
    <property type="entry name" value="WD40/YVTN_repeat-like_dom_sf"/>
</dbReference>
<dbReference type="PANTHER" id="PTHR34512:SF30">
    <property type="entry name" value="OUTER MEMBRANE PROTEIN ASSEMBLY FACTOR BAMB"/>
    <property type="match status" value="1"/>
</dbReference>
<dbReference type="SMART" id="SM00564">
    <property type="entry name" value="PQQ"/>
    <property type="match status" value="3"/>
</dbReference>
<reference evidence="4 5" key="1">
    <citation type="submission" date="2019-01" db="EMBL/GenBank/DDBJ databases">
        <title>Novel species of Cellulomonas.</title>
        <authorList>
            <person name="Liu Q."/>
            <person name="Xin Y.-H."/>
        </authorList>
    </citation>
    <scope>NUCLEOTIDE SEQUENCE [LARGE SCALE GENOMIC DNA]</scope>
    <source>
        <strain evidence="4 5">HLT2-17</strain>
    </source>
</reference>
<sequence>MRDVELADDGEQGAANEVARARGNPSHGRREAGSVVPSGGEVRPVRRARRRWLLLGGALALLLAAVVVVDGLRTRARAAHLAAVAGLLEPVDDSLSEVWSQSGGWHTFEWVYGPDLMVTIFSDLRLVANDIVTGEQRWDVALAEVAVFDFEAVKCHALGADVDVSTHIACRFEDNAPPGAELPAYGPLSAARLVVFDAQTGETVGSRSLGYGFGTVTALGSDILVTTVLADGRVQVTREDPPTGRARWTVQSERPLPGAGSGAGPRAPEVQTGHGVITLSGPIAMALSEEGEVLGEWTAQGVEADAGPVELAALADGRFVVGTPNAQADVPYGTVSATDARDGFPIVGPLLALDVDDGSASDLLLTTSAARDEIVAVDARTGEPEWSAKATPRAGALLLDRRLITTAGNDLIALDTRNGRRLWTAANGPPEDQDLLTDGRVVLVPDVDNEESILTAVDITDGRVLWRTTGPPEVIRFYEVGRRLIALQQEQMIQLG</sequence>
<feature type="transmembrane region" description="Helical" evidence="2">
    <location>
        <begin position="52"/>
        <end position="72"/>
    </location>
</feature>